<organism evidence="2 3">
    <name type="scientific">Morchella conica CCBAS932</name>
    <dbReference type="NCBI Taxonomy" id="1392247"/>
    <lineage>
        <taxon>Eukaryota</taxon>
        <taxon>Fungi</taxon>
        <taxon>Dikarya</taxon>
        <taxon>Ascomycota</taxon>
        <taxon>Pezizomycotina</taxon>
        <taxon>Pezizomycetes</taxon>
        <taxon>Pezizales</taxon>
        <taxon>Morchellaceae</taxon>
        <taxon>Morchella</taxon>
    </lineage>
</organism>
<feature type="compositionally biased region" description="Acidic residues" evidence="1">
    <location>
        <begin position="222"/>
        <end position="243"/>
    </location>
</feature>
<dbReference type="AlphaFoldDB" id="A0A3N4L4A5"/>
<reference evidence="2 3" key="1">
    <citation type="journal article" date="2018" name="Nat. Ecol. Evol.">
        <title>Pezizomycetes genomes reveal the molecular basis of ectomycorrhizal truffle lifestyle.</title>
        <authorList>
            <person name="Murat C."/>
            <person name="Payen T."/>
            <person name="Noel B."/>
            <person name="Kuo A."/>
            <person name="Morin E."/>
            <person name="Chen J."/>
            <person name="Kohler A."/>
            <person name="Krizsan K."/>
            <person name="Balestrini R."/>
            <person name="Da Silva C."/>
            <person name="Montanini B."/>
            <person name="Hainaut M."/>
            <person name="Levati E."/>
            <person name="Barry K.W."/>
            <person name="Belfiori B."/>
            <person name="Cichocki N."/>
            <person name="Clum A."/>
            <person name="Dockter R.B."/>
            <person name="Fauchery L."/>
            <person name="Guy J."/>
            <person name="Iotti M."/>
            <person name="Le Tacon F."/>
            <person name="Lindquist E.A."/>
            <person name="Lipzen A."/>
            <person name="Malagnac F."/>
            <person name="Mello A."/>
            <person name="Molinier V."/>
            <person name="Miyauchi S."/>
            <person name="Poulain J."/>
            <person name="Riccioni C."/>
            <person name="Rubini A."/>
            <person name="Sitrit Y."/>
            <person name="Splivallo R."/>
            <person name="Traeger S."/>
            <person name="Wang M."/>
            <person name="Zifcakova L."/>
            <person name="Wipf D."/>
            <person name="Zambonelli A."/>
            <person name="Paolocci F."/>
            <person name="Nowrousian M."/>
            <person name="Ottonello S."/>
            <person name="Baldrian P."/>
            <person name="Spatafora J.W."/>
            <person name="Henrissat B."/>
            <person name="Nagy L.G."/>
            <person name="Aury J.M."/>
            <person name="Wincker P."/>
            <person name="Grigoriev I.V."/>
            <person name="Bonfante P."/>
            <person name="Martin F.M."/>
        </authorList>
    </citation>
    <scope>NUCLEOTIDE SEQUENCE [LARGE SCALE GENOMIC DNA]</scope>
    <source>
        <strain evidence="2 3">CCBAS932</strain>
    </source>
</reference>
<name>A0A3N4L4A5_9PEZI</name>
<sequence length="243" mass="27231">MSCEENMTCQKCQNFYCQHHASSEYLDLLCPICGPCCKNCFLTYSTECSECGQHFCNEHYPNGRCLIELDTVTGDLLLIDESEVIAEEKMVEDGQIEYQDLFPGRGRKRYEKCKDCGVITCRECIDEAGWQYSICKTAFGLGCGGIICEECTNHCGFCGAVGCESCMTNPRDDCIFDDVWPCRGCAIPEEEARQLIGDCGIPGFIDTDKDNFSNVDRAIDSDKEDLEDPDMVPELVDPDQDSY</sequence>
<gene>
    <name evidence="2" type="ORF">P167DRAFT_263242</name>
</gene>
<proteinExistence type="predicted"/>
<keyword evidence="3" id="KW-1185">Reference proteome</keyword>
<dbReference type="Proteomes" id="UP000277580">
    <property type="component" value="Unassembled WGS sequence"/>
</dbReference>
<evidence type="ECO:0000313" key="3">
    <source>
        <dbReference type="Proteomes" id="UP000277580"/>
    </source>
</evidence>
<accession>A0A3N4L4A5</accession>
<protein>
    <submittedName>
        <fullName evidence="2">Uncharacterized protein</fullName>
    </submittedName>
</protein>
<dbReference type="EMBL" id="ML119108">
    <property type="protein sequence ID" value="RPB16608.1"/>
    <property type="molecule type" value="Genomic_DNA"/>
</dbReference>
<dbReference type="OrthoDB" id="10337558at2759"/>
<dbReference type="InParanoid" id="A0A3N4L4A5"/>
<feature type="region of interest" description="Disordered" evidence="1">
    <location>
        <begin position="215"/>
        <end position="243"/>
    </location>
</feature>
<evidence type="ECO:0000256" key="1">
    <source>
        <dbReference type="SAM" id="MobiDB-lite"/>
    </source>
</evidence>
<evidence type="ECO:0000313" key="2">
    <source>
        <dbReference type="EMBL" id="RPB16608.1"/>
    </source>
</evidence>